<organism evidence="1 2">
    <name type="scientific">Salvia divinorum</name>
    <name type="common">Maria pastora</name>
    <name type="synonym">Diviner's sage</name>
    <dbReference type="NCBI Taxonomy" id="28513"/>
    <lineage>
        <taxon>Eukaryota</taxon>
        <taxon>Viridiplantae</taxon>
        <taxon>Streptophyta</taxon>
        <taxon>Embryophyta</taxon>
        <taxon>Tracheophyta</taxon>
        <taxon>Spermatophyta</taxon>
        <taxon>Magnoliopsida</taxon>
        <taxon>eudicotyledons</taxon>
        <taxon>Gunneridae</taxon>
        <taxon>Pentapetalae</taxon>
        <taxon>asterids</taxon>
        <taxon>lamiids</taxon>
        <taxon>Lamiales</taxon>
        <taxon>Lamiaceae</taxon>
        <taxon>Nepetoideae</taxon>
        <taxon>Mentheae</taxon>
        <taxon>Salviinae</taxon>
        <taxon>Salvia</taxon>
        <taxon>Salvia subgen. Calosphace</taxon>
    </lineage>
</organism>
<proteinExistence type="predicted"/>
<dbReference type="GO" id="GO:0003964">
    <property type="term" value="F:RNA-directed DNA polymerase activity"/>
    <property type="evidence" value="ECO:0007669"/>
    <property type="project" value="UniProtKB-KW"/>
</dbReference>
<dbReference type="PANTHER" id="PTHR11439:SF467">
    <property type="entry name" value="INTEGRASE CATALYTIC DOMAIN-CONTAINING PROTEIN"/>
    <property type="match status" value="1"/>
</dbReference>
<dbReference type="CDD" id="cd09272">
    <property type="entry name" value="RNase_HI_RT_Ty1"/>
    <property type="match status" value="1"/>
</dbReference>
<keyword evidence="2" id="KW-1185">Reference proteome</keyword>
<dbReference type="InterPro" id="IPR043502">
    <property type="entry name" value="DNA/RNA_pol_sf"/>
</dbReference>
<dbReference type="Proteomes" id="UP001567538">
    <property type="component" value="Unassembled WGS sequence"/>
</dbReference>
<comment type="caution">
    <text evidence="1">The sequence shown here is derived from an EMBL/GenBank/DDBJ whole genome shotgun (WGS) entry which is preliminary data.</text>
</comment>
<dbReference type="PANTHER" id="PTHR11439">
    <property type="entry name" value="GAG-POL-RELATED RETROTRANSPOSON"/>
    <property type="match status" value="1"/>
</dbReference>
<name>A0ABD1HSB8_SALDI</name>
<gene>
    <name evidence="1" type="ORF">AAHA92_09666</name>
</gene>
<evidence type="ECO:0000313" key="1">
    <source>
        <dbReference type="EMBL" id="KAL1559311.1"/>
    </source>
</evidence>
<reference evidence="1 2" key="1">
    <citation type="submission" date="2024-06" db="EMBL/GenBank/DDBJ databases">
        <title>A chromosome level genome sequence of Diviner's sage (Salvia divinorum).</title>
        <authorList>
            <person name="Ford S.A."/>
            <person name="Ro D.-K."/>
            <person name="Ness R.W."/>
            <person name="Phillips M.A."/>
        </authorList>
    </citation>
    <scope>NUCLEOTIDE SEQUENCE [LARGE SCALE GENOMIC DNA]</scope>
    <source>
        <strain evidence="1">SAF-2024a</strain>
        <tissue evidence="1">Leaf</tissue>
    </source>
</reference>
<keyword evidence="1" id="KW-0808">Transferase</keyword>
<keyword evidence="1" id="KW-0695">RNA-directed DNA polymerase</keyword>
<protein>
    <submittedName>
        <fullName evidence="1">RNA-directed DNA polymerase</fullName>
    </submittedName>
</protein>
<sequence length="193" mass="21857">MHAPQEEHWEAVLRIVRYLKGIPGHGVLFKKYGHLEIHGYTDADWAGNPNDRRSTTGYFTFVGGNLVTWRSKKQKVVALSSAEAEFRGIKSGLTEVLWLKKLMTELDLKSTQPCRLLCDNKAAISISENPVQHDRTKHVEVDRHFIKDTIDAKIVELPYVKSEDQLADVLTKAMNSQSFRGVLDKLSIDDPVT</sequence>
<evidence type="ECO:0000313" key="2">
    <source>
        <dbReference type="Proteomes" id="UP001567538"/>
    </source>
</evidence>
<dbReference type="AlphaFoldDB" id="A0ABD1HSB8"/>
<dbReference type="EMBL" id="JBEAFC010000004">
    <property type="protein sequence ID" value="KAL1559311.1"/>
    <property type="molecule type" value="Genomic_DNA"/>
</dbReference>
<dbReference type="SUPFAM" id="SSF56672">
    <property type="entry name" value="DNA/RNA polymerases"/>
    <property type="match status" value="1"/>
</dbReference>
<accession>A0ABD1HSB8</accession>
<keyword evidence="1" id="KW-0548">Nucleotidyltransferase</keyword>